<dbReference type="GO" id="GO:0005509">
    <property type="term" value="F:calcium ion binding"/>
    <property type="evidence" value="ECO:0007669"/>
    <property type="project" value="TreeGrafter"/>
</dbReference>
<keyword evidence="12" id="KW-0445">Lipid transport</keyword>
<feature type="domain" description="C2" evidence="18">
    <location>
        <begin position="895"/>
        <end position="1014"/>
    </location>
</feature>
<accession>A0A7J7F1P9</accession>
<feature type="domain" description="C2" evidence="18">
    <location>
        <begin position="568"/>
        <end position="708"/>
    </location>
</feature>
<dbReference type="PANTHER" id="PTHR45761">
    <property type="entry name" value="EXTENDED SYNAPTOTAGMIN-LIKE PROTEIN 2, ISOFORM C"/>
    <property type="match status" value="1"/>
</dbReference>
<evidence type="ECO:0000256" key="7">
    <source>
        <dbReference type="ARBA" id="ARBA00022723"/>
    </source>
</evidence>
<dbReference type="GO" id="GO:0006869">
    <property type="term" value="P:lipid transport"/>
    <property type="evidence" value="ECO:0007669"/>
    <property type="project" value="UniProtKB-KW"/>
</dbReference>
<dbReference type="GO" id="GO:0061817">
    <property type="term" value="P:endoplasmic reticulum-plasma membrane tethering"/>
    <property type="evidence" value="ECO:0007669"/>
    <property type="project" value="InterPro"/>
</dbReference>
<dbReference type="CDD" id="cd04050">
    <property type="entry name" value="C2B_Synaptotagmin-like"/>
    <property type="match status" value="1"/>
</dbReference>
<dbReference type="Pfam" id="PF00168">
    <property type="entry name" value="C2"/>
    <property type="match status" value="3"/>
</dbReference>
<dbReference type="GO" id="GO:0005544">
    <property type="term" value="F:calcium-dependent phospholipid binding"/>
    <property type="evidence" value="ECO:0007669"/>
    <property type="project" value="TreeGrafter"/>
</dbReference>
<keyword evidence="4" id="KW-0813">Transport</keyword>
<dbReference type="CDD" id="cd04030">
    <property type="entry name" value="C2C_KIAA1228"/>
    <property type="match status" value="1"/>
</dbReference>
<dbReference type="SUPFAM" id="SSF49562">
    <property type="entry name" value="C2 domain (Calcium/lipid-binding domain, CaLB)"/>
    <property type="match status" value="3"/>
</dbReference>
<evidence type="ECO:0000259" key="18">
    <source>
        <dbReference type="PROSITE" id="PS50004"/>
    </source>
</evidence>
<gene>
    <name evidence="20" type="ORF">HPG69_013075</name>
</gene>
<keyword evidence="8" id="KW-0677">Repeat</keyword>
<dbReference type="InterPro" id="IPR039010">
    <property type="entry name" value="Synaptotagmin_SMP"/>
</dbReference>
<keyword evidence="11 17" id="KW-1133">Transmembrane helix</keyword>
<dbReference type="InterPro" id="IPR000008">
    <property type="entry name" value="C2_dom"/>
</dbReference>
<dbReference type="FunFam" id="2.60.40.150:FF:000093">
    <property type="entry name" value="Extended synaptotagmin 3"/>
    <property type="match status" value="1"/>
</dbReference>
<feature type="compositionally biased region" description="Low complexity" evidence="16">
    <location>
        <begin position="784"/>
        <end position="797"/>
    </location>
</feature>
<sequence length="1014" mass="112555">MRAEETCAPGAPSAPGTRRKPGPEPRLSSQLLPELYTFVARVLFYLAPVYLAGYLGLSITWLLLGTLLWMWWRRNRRGKLGRLAAAFEFLNNERQFISRELLGQHLPAWGLNLSGTQVSTATFSPGRGPEDLSNFEVTWEIHFPDVERVEWANKVVLSSRGSGVGGTGLTARGLFLSSQIISQTWPYLSMIMENKFREKLEPKIREKSAHLRTFTFTKLYFGQKSQPGPEQVLSTYLWEEREKEGCTFSAGKYRDAKDGRGCGWVSVFVPRPGGAVVTLVVVDKAQCWAGPAAVPGAGPLVDPALRPLSQCPRVNGIKAHASKHNRRQVVLDLQICYVGDCEISVELQKIQAGVNGIQLQGTLRVILEPLLVDKPFVGAVTMFFLQKPHLQINWTGLTNLLDAPGINEVSDSLLEDLIAAHLVLPNRVTVPVKKGLDLTNLRFPLPCGVIRVHLLEAEKLAQKDNFLGIRGKSDPYAKVSIGLQHFRSKTIYKNLNPTWNEVFEFIVYEVPGQDLEVDLYDEDPDRDDFLGSLQICLGDVMTNRVVDEWFVLNDTTSGLLHLRLEWLSLIADPEALTDDHGGLSTAILVVFLESACNLPRNPFDYLNGEYRAKKLSRFAKNKVSRDPSSYVKLSVGKETHMSKTCPRSKDPVWSQVFSFFVHNVAAEQLHLKVLDDDQECALGVLEVPLCEILPYADLTLEQRFQLDHSGLESLISMRLVLRFLRVEERELGSPYTGHEALKKGPLFIKKVATNQGPKAPPQGEGPTDLPCPPDPASDIKEASKSTTTTTSATTAATEPMPQETGPEPKGKDSAKGFCEPMGEKSSATSFLTVPGSHSPGPIKSPRPMKCPASLFAWPPKRLAPSMSSLNSLASSCFDLTDISLNTEGEGLRRQGLGEIQLTVRYVCLRHCLSVLINGCRNLTRCTVSGADPYVRVYLLPERRWASRKKTSVKRRTLEPLFDETFEFFVPMEEVKKRSLDVAVKNSRPLGSHRRKELGKVSTRGAAGTLPLLVL</sequence>
<dbReference type="InterPro" id="IPR051634">
    <property type="entry name" value="Extended_Synaptotagmin"/>
</dbReference>
<organism evidence="20 21">
    <name type="scientific">Diceros bicornis minor</name>
    <name type="common">South-central black rhinoceros</name>
    <dbReference type="NCBI Taxonomy" id="77932"/>
    <lineage>
        <taxon>Eukaryota</taxon>
        <taxon>Metazoa</taxon>
        <taxon>Chordata</taxon>
        <taxon>Craniata</taxon>
        <taxon>Vertebrata</taxon>
        <taxon>Euteleostomi</taxon>
        <taxon>Mammalia</taxon>
        <taxon>Eutheria</taxon>
        <taxon>Laurasiatheria</taxon>
        <taxon>Perissodactyla</taxon>
        <taxon>Rhinocerotidae</taxon>
        <taxon>Diceros</taxon>
    </lineage>
</organism>
<evidence type="ECO:0000256" key="5">
    <source>
        <dbReference type="ARBA" id="ARBA00022475"/>
    </source>
</evidence>
<evidence type="ECO:0000256" key="6">
    <source>
        <dbReference type="ARBA" id="ARBA00022692"/>
    </source>
</evidence>
<dbReference type="GO" id="GO:0035091">
    <property type="term" value="F:phosphatidylinositol binding"/>
    <property type="evidence" value="ECO:0007669"/>
    <property type="project" value="TreeGrafter"/>
</dbReference>
<dbReference type="FunFam" id="2.60.40.150:FF:000025">
    <property type="entry name" value="Extended synaptotagmin 2"/>
    <property type="match status" value="1"/>
</dbReference>
<reference evidence="20 21" key="1">
    <citation type="journal article" date="2020" name="Mol. Biol. Evol.">
        <title>Interspecific Gene Flow and the Evolution of Specialization in Black and White Rhinoceros.</title>
        <authorList>
            <person name="Moodley Y."/>
            <person name="Westbury M.V."/>
            <person name="Russo I.M."/>
            <person name="Gopalakrishnan S."/>
            <person name="Rakotoarivelo A."/>
            <person name="Olsen R.A."/>
            <person name="Prost S."/>
            <person name="Tunstall T."/>
            <person name="Ryder O.A."/>
            <person name="Dalen L."/>
            <person name="Bruford M.W."/>
        </authorList>
    </citation>
    <scope>NUCLEOTIDE SEQUENCE [LARGE SCALE GENOMIC DNA]</scope>
    <source>
        <strain evidence="20">SBR-YM</strain>
        <tissue evidence="20">Skin</tissue>
    </source>
</reference>
<dbReference type="GO" id="GO:0005789">
    <property type="term" value="C:endoplasmic reticulum membrane"/>
    <property type="evidence" value="ECO:0007669"/>
    <property type="project" value="UniProtKB-SubCell"/>
</dbReference>
<evidence type="ECO:0000256" key="15">
    <source>
        <dbReference type="ARBA" id="ARBA00069840"/>
    </source>
</evidence>
<evidence type="ECO:0000313" key="20">
    <source>
        <dbReference type="EMBL" id="KAF5921901.1"/>
    </source>
</evidence>
<feature type="region of interest" description="Disordered" evidence="16">
    <location>
        <begin position="753"/>
        <end position="845"/>
    </location>
</feature>
<evidence type="ECO:0000256" key="9">
    <source>
        <dbReference type="ARBA" id="ARBA00022824"/>
    </source>
</evidence>
<keyword evidence="5" id="KW-1003">Cell membrane</keyword>
<protein>
    <recommendedName>
        <fullName evidence="15">Extended synaptotagmin-3</fullName>
    </recommendedName>
</protein>
<feature type="transmembrane region" description="Helical" evidence="17">
    <location>
        <begin position="42"/>
        <end position="72"/>
    </location>
</feature>
<evidence type="ECO:0000259" key="19">
    <source>
        <dbReference type="PROSITE" id="PS51847"/>
    </source>
</evidence>
<feature type="region of interest" description="Disordered" evidence="16">
    <location>
        <begin position="1"/>
        <end position="26"/>
    </location>
</feature>
<keyword evidence="14 17" id="KW-0472">Membrane</keyword>
<feature type="domain" description="C2" evidence="18">
    <location>
        <begin position="433"/>
        <end position="550"/>
    </location>
</feature>
<dbReference type="InterPro" id="IPR035892">
    <property type="entry name" value="C2_domain_sf"/>
</dbReference>
<dbReference type="GO" id="GO:0005886">
    <property type="term" value="C:plasma membrane"/>
    <property type="evidence" value="ECO:0007669"/>
    <property type="project" value="UniProtKB-SubCell"/>
</dbReference>
<keyword evidence="6 17" id="KW-0812">Transmembrane</keyword>
<keyword evidence="13" id="KW-0446">Lipid-binding</keyword>
<keyword evidence="7" id="KW-0479">Metal-binding</keyword>
<dbReference type="PRINTS" id="PR00360">
    <property type="entry name" value="C2DOMAIN"/>
</dbReference>
<evidence type="ECO:0000256" key="3">
    <source>
        <dbReference type="ARBA" id="ARBA00005867"/>
    </source>
</evidence>
<dbReference type="InterPro" id="IPR037752">
    <property type="entry name" value="C2C_KIAA1228"/>
</dbReference>
<keyword evidence="21" id="KW-1185">Reference proteome</keyword>
<evidence type="ECO:0000256" key="11">
    <source>
        <dbReference type="ARBA" id="ARBA00022989"/>
    </source>
</evidence>
<evidence type="ECO:0000256" key="13">
    <source>
        <dbReference type="ARBA" id="ARBA00023121"/>
    </source>
</evidence>
<evidence type="ECO:0000256" key="10">
    <source>
        <dbReference type="ARBA" id="ARBA00022837"/>
    </source>
</evidence>
<evidence type="ECO:0000256" key="12">
    <source>
        <dbReference type="ARBA" id="ARBA00023055"/>
    </source>
</evidence>
<dbReference type="FunFam" id="2.60.40.150:FF:000114">
    <property type="entry name" value="Extended synaptotagmin 3"/>
    <property type="match status" value="1"/>
</dbReference>
<comment type="subcellular location">
    <subcellularLocation>
        <location evidence="1">Cell membrane</location>
        <topology evidence="1">Peripheral membrane protein</topology>
    </subcellularLocation>
    <subcellularLocation>
        <location evidence="2">Endoplasmic reticulum membrane</location>
        <topology evidence="2">Multi-pass membrane protein</topology>
    </subcellularLocation>
</comment>
<dbReference type="InterPro" id="IPR037733">
    <property type="entry name" value="Ext_Synaptotagmin_C2A"/>
</dbReference>
<dbReference type="InterPro" id="IPR037749">
    <property type="entry name" value="Ext_Synaptotagmin_C2B"/>
</dbReference>
<dbReference type="Gene3D" id="2.60.40.150">
    <property type="entry name" value="C2 domain"/>
    <property type="match status" value="3"/>
</dbReference>
<dbReference type="AlphaFoldDB" id="A0A7J7F1P9"/>
<dbReference type="PROSITE" id="PS50004">
    <property type="entry name" value="C2"/>
    <property type="match status" value="3"/>
</dbReference>
<dbReference type="PANTHER" id="PTHR45761:SF4">
    <property type="entry name" value="EXTENDED SYNAPTOTAGMIN-3"/>
    <property type="match status" value="1"/>
</dbReference>
<evidence type="ECO:0000256" key="4">
    <source>
        <dbReference type="ARBA" id="ARBA00022448"/>
    </source>
</evidence>
<dbReference type="CDD" id="cd08391">
    <property type="entry name" value="C2A_C2C_Synaptotagmin_like"/>
    <property type="match status" value="1"/>
</dbReference>
<evidence type="ECO:0000256" key="8">
    <source>
        <dbReference type="ARBA" id="ARBA00022737"/>
    </source>
</evidence>
<dbReference type="Pfam" id="PF17047">
    <property type="entry name" value="SMP_LBD"/>
    <property type="match status" value="2"/>
</dbReference>
<dbReference type="Proteomes" id="UP000551758">
    <property type="component" value="Unassembled WGS sequence"/>
</dbReference>
<evidence type="ECO:0000256" key="2">
    <source>
        <dbReference type="ARBA" id="ARBA00004477"/>
    </source>
</evidence>
<evidence type="ECO:0000313" key="21">
    <source>
        <dbReference type="Proteomes" id="UP000551758"/>
    </source>
</evidence>
<evidence type="ECO:0000256" key="17">
    <source>
        <dbReference type="SAM" id="Phobius"/>
    </source>
</evidence>
<comment type="caution">
    <text evidence="20">The sequence shown here is derived from an EMBL/GenBank/DDBJ whole genome shotgun (WGS) entry which is preliminary data.</text>
</comment>
<dbReference type="PROSITE" id="PS51847">
    <property type="entry name" value="SMP"/>
    <property type="match status" value="1"/>
</dbReference>
<evidence type="ECO:0000256" key="14">
    <source>
        <dbReference type="ARBA" id="ARBA00023136"/>
    </source>
</evidence>
<keyword evidence="10" id="KW-0106">Calcium</keyword>
<dbReference type="GO" id="GO:0031210">
    <property type="term" value="F:phosphatidylcholine binding"/>
    <property type="evidence" value="ECO:0007669"/>
    <property type="project" value="TreeGrafter"/>
</dbReference>
<feature type="domain" description="SMP-LTD" evidence="19">
    <location>
        <begin position="145"/>
        <end position="433"/>
    </location>
</feature>
<dbReference type="GO" id="GO:0008429">
    <property type="term" value="F:phosphatidylethanolamine binding"/>
    <property type="evidence" value="ECO:0007669"/>
    <property type="project" value="TreeGrafter"/>
</dbReference>
<evidence type="ECO:0000256" key="1">
    <source>
        <dbReference type="ARBA" id="ARBA00004202"/>
    </source>
</evidence>
<dbReference type="InterPro" id="IPR031468">
    <property type="entry name" value="SMP_LBD"/>
</dbReference>
<keyword evidence="9" id="KW-0256">Endoplasmic reticulum</keyword>
<dbReference type="SMART" id="SM00239">
    <property type="entry name" value="C2"/>
    <property type="match status" value="3"/>
</dbReference>
<evidence type="ECO:0000256" key="16">
    <source>
        <dbReference type="SAM" id="MobiDB-lite"/>
    </source>
</evidence>
<proteinExistence type="inferred from homology"/>
<name>A0A7J7F1P9_DICBM</name>
<comment type="similarity">
    <text evidence="3">Belongs to the extended synaptotagmin family.</text>
</comment>
<dbReference type="EMBL" id="JACDTQ010001582">
    <property type="protein sequence ID" value="KAF5921901.1"/>
    <property type="molecule type" value="Genomic_DNA"/>
</dbReference>